<dbReference type="Proteomes" id="UP000219215">
    <property type="component" value="Chromosome DPRO"/>
</dbReference>
<evidence type="ECO:0000313" key="1">
    <source>
        <dbReference type="EMBL" id="SOB57683.1"/>
    </source>
</evidence>
<dbReference type="SUPFAM" id="SSF117991">
    <property type="entry name" value="YbeD/HP0495-like"/>
    <property type="match status" value="1"/>
</dbReference>
<protein>
    <submittedName>
        <fullName evidence="1">Uncharacterized protein</fullName>
    </submittedName>
</protein>
<organism evidence="1 2">
    <name type="scientific">Pseudodesulfovibrio profundus</name>
    <dbReference type="NCBI Taxonomy" id="57320"/>
    <lineage>
        <taxon>Bacteria</taxon>
        <taxon>Pseudomonadati</taxon>
        <taxon>Thermodesulfobacteriota</taxon>
        <taxon>Desulfovibrionia</taxon>
        <taxon>Desulfovibrionales</taxon>
        <taxon>Desulfovibrionaceae</taxon>
    </lineage>
</organism>
<gene>
    <name evidence="1" type="ORF">DPRO_0796</name>
</gene>
<dbReference type="OrthoDB" id="5616097at2"/>
<proteinExistence type="predicted"/>
<keyword evidence="2" id="KW-1185">Reference proteome</keyword>
<dbReference type="RefSeq" id="WP_097010892.1">
    <property type="nucleotide sequence ID" value="NZ_LT907975.1"/>
</dbReference>
<dbReference type="Gene3D" id="3.30.70.260">
    <property type="match status" value="1"/>
</dbReference>
<dbReference type="InterPro" id="IPR007454">
    <property type="entry name" value="UPF0250_YbeD-like"/>
</dbReference>
<dbReference type="EMBL" id="LT907975">
    <property type="protein sequence ID" value="SOB57683.1"/>
    <property type="molecule type" value="Genomic_DNA"/>
</dbReference>
<dbReference type="InterPro" id="IPR027471">
    <property type="entry name" value="YbeD-like_sf"/>
</dbReference>
<dbReference type="Pfam" id="PF04359">
    <property type="entry name" value="DUF493"/>
    <property type="match status" value="1"/>
</dbReference>
<dbReference type="KEGG" id="pprf:DPRO_0796"/>
<sequence>MSDQTSRFQQVLDECHDWPCPYTFKFIVPQQSLSQVEKLFPEHDIKKRESKTGKYTSITVEIAADSSDVIVAIYQKAALIPGVMAL</sequence>
<evidence type="ECO:0000313" key="2">
    <source>
        <dbReference type="Proteomes" id="UP000219215"/>
    </source>
</evidence>
<reference evidence="2" key="1">
    <citation type="submission" date="2017-09" db="EMBL/GenBank/DDBJ databases">
        <authorList>
            <person name="Regsiter A."/>
            <person name="William W."/>
        </authorList>
    </citation>
    <scope>NUCLEOTIDE SEQUENCE [LARGE SCALE GENOMIC DNA]</scope>
    <source>
        <strain evidence="2">500-1</strain>
    </source>
</reference>
<accession>A0A2C8F4M7</accession>
<name>A0A2C8F4M7_9BACT</name>
<dbReference type="AlphaFoldDB" id="A0A2C8F4M7"/>